<evidence type="ECO:0000256" key="9">
    <source>
        <dbReference type="ARBA" id="ARBA00078763"/>
    </source>
</evidence>
<dbReference type="GO" id="GO:0042802">
    <property type="term" value="F:identical protein binding"/>
    <property type="evidence" value="ECO:0007669"/>
    <property type="project" value="InterPro"/>
</dbReference>
<evidence type="ECO:0000256" key="2">
    <source>
        <dbReference type="ARBA" id="ARBA00008179"/>
    </source>
</evidence>
<feature type="compositionally biased region" description="Polar residues" evidence="11">
    <location>
        <begin position="16"/>
        <end position="27"/>
    </location>
</feature>
<dbReference type="InterPro" id="IPR025913">
    <property type="entry name" value="Cep57_CLD"/>
</dbReference>
<evidence type="ECO:0000259" key="13">
    <source>
        <dbReference type="Pfam" id="PF14073"/>
    </source>
</evidence>
<evidence type="ECO:0000256" key="3">
    <source>
        <dbReference type="ARBA" id="ARBA00022490"/>
    </source>
</evidence>
<gene>
    <name evidence="14 17" type="primary">Cep57</name>
</gene>
<keyword evidence="5 10" id="KW-0175">Coiled coil</keyword>
<protein>
    <recommendedName>
        <fullName evidence="8">Centrosomal protein of 57 kDa</fullName>
    </recommendedName>
    <alternativeName>
        <fullName evidence="9">Translokin</fullName>
    </alternativeName>
</protein>
<evidence type="ECO:0000256" key="10">
    <source>
        <dbReference type="SAM" id="Coils"/>
    </source>
</evidence>
<dbReference type="CTD" id="9702"/>
<dbReference type="Pfam" id="PF14073">
    <property type="entry name" value="Cep57_CLD"/>
    <property type="match status" value="1"/>
</dbReference>
<accession>A0A8C2MUZ0</accession>
<dbReference type="PANTHER" id="PTHR19336:SF11">
    <property type="entry name" value="CENTROSOMAL PROTEIN OF 57 KDA"/>
    <property type="match status" value="1"/>
</dbReference>
<reference evidence="16" key="2">
    <citation type="journal article" date="2020" name="Biotechnol. Bioeng.">
        <title>Chromosome-scale scaffolds for the Chinese hamster reference genome assembly to facilitate the study of the CHO epigenome.</title>
        <authorList>
            <person name="Hilliard W."/>
            <person name="MacDonald M."/>
            <person name="Lee K.H."/>
        </authorList>
    </citation>
    <scope>NUCLEOTIDE SEQUENCE [LARGE SCALE GENOMIC DNA]</scope>
    <source>
        <strain evidence="16">17A/GY</strain>
    </source>
</reference>
<dbReference type="GO" id="GO:0005874">
    <property type="term" value="C:microtubule"/>
    <property type="evidence" value="ECO:0007669"/>
    <property type="project" value="UniProtKB-KW"/>
</dbReference>
<dbReference type="GeneID" id="100762024"/>
<sequence length="476" mass="54491">MAAASVSAASESQFSNILTKPSRSNGSMIRHSPSPYVLYPSDKPFLNSDLRRSPNKPTFAYPESNSRAIFSALKNLQEKIRRLELERIQAEESVKTLSRETIEYKKVLDEQIQERENSKNEESKHNQELTSQLLAAENKCNLLEKQLEYMRNMIKHAEMERTSVLEKQVSLEKERQHDQNHVQSQLEKLDLLEQEYSKLTTMQVLAEKKMQELESKLHEEEQERKRMQAQAAELQTGLEANRLIFEDKTTSSYVATNTRKIKKKKSKPPEKSTSPSHAVVANVQHVLHLMKHHSKALCNDRVVNSVPLAKQACSRGCRSSKKSVTPPSGSVSEELSDVLETLQDEFGQMSFDHQQLAKLIQESPTVELKDNLECELEALVGRMEAKANQITKVRKYQAQLEKQNIDKQKKELKPNKKTLDEEGNSSNRSPGVTRTTSKKDFAKQRPGEKSRKNLQLLKDMQTIQNSLQSSNLCWDY</sequence>
<evidence type="ECO:0000259" key="12">
    <source>
        <dbReference type="Pfam" id="PF06657"/>
    </source>
</evidence>
<dbReference type="Gene3D" id="1.20.58.90">
    <property type="match status" value="1"/>
</dbReference>
<dbReference type="GO" id="GO:0005813">
    <property type="term" value="C:centrosome"/>
    <property type="evidence" value="ECO:0007669"/>
    <property type="project" value="UniProtKB-SubCell"/>
</dbReference>
<dbReference type="Ensembl" id="ENSCGRT00001028253.1">
    <property type="protein sequence ID" value="ENSCGRP00001024007.1"/>
    <property type="gene ID" value="ENSCGRG00001022050.1"/>
</dbReference>
<dbReference type="Pfam" id="PF06657">
    <property type="entry name" value="Cep57_MT_bd"/>
    <property type="match status" value="1"/>
</dbReference>
<dbReference type="RefSeq" id="XP_035299344.1">
    <property type="nucleotide sequence ID" value="XM_035443453.1"/>
</dbReference>
<organism evidence="14 15">
    <name type="scientific">Cricetulus griseus</name>
    <name type="common">Chinese hamster</name>
    <name type="synonym">Cricetulus barabensis griseus</name>
    <dbReference type="NCBI Taxonomy" id="10029"/>
    <lineage>
        <taxon>Eukaryota</taxon>
        <taxon>Metazoa</taxon>
        <taxon>Chordata</taxon>
        <taxon>Craniata</taxon>
        <taxon>Vertebrata</taxon>
        <taxon>Euteleostomi</taxon>
        <taxon>Mammalia</taxon>
        <taxon>Eutheria</taxon>
        <taxon>Euarchontoglires</taxon>
        <taxon>Glires</taxon>
        <taxon>Rodentia</taxon>
        <taxon>Myomorpha</taxon>
        <taxon>Muroidea</taxon>
        <taxon>Cricetidae</taxon>
        <taxon>Cricetinae</taxon>
        <taxon>Cricetulus</taxon>
    </lineage>
</organism>
<comment type="similarity">
    <text evidence="2">Belongs to the translokin family.</text>
</comment>
<feature type="coiled-coil region" evidence="10">
    <location>
        <begin position="66"/>
        <end position="237"/>
    </location>
</feature>
<dbReference type="GO" id="GO:0008017">
    <property type="term" value="F:microtubule binding"/>
    <property type="evidence" value="ECO:0007669"/>
    <property type="project" value="InterPro"/>
</dbReference>
<keyword evidence="6" id="KW-0206">Cytoskeleton</keyword>
<reference evidence="17" key="3">
    <citation type="submission" date="2025-04" db="UniProtKB">
        <authorList>
            <consortium name="RefSeq"/>
        </authorList>
    </citation>
    <scope>IDENTIFICATION</scope>
    <source>
        <strain evidence="17">17A/GY</strain>
        <tissue evidence="17">Liver</tissue>
    </source>
</reference>
<reference evidence="16" key="1">
    <citation type="journal article" date="2018" name="Biotechnol. Bioeng.">
        <title>A reference genome of the Chinese hamster based on a hybrid assembly strategy.</title>
        <authorList>
            <person name="Rupp O."/>
            <person name="MacDonald M.L."/>
            <person name="Li S."/>
            <person name="Dhiman H."/>
            <person name="Polson S."/>
            <person name="Griep S."/>
            <person name="Heffner K."/>
            <person name="Hernandez I."/>
            <person name="Brinkrolf K."/>
            <person name="Jadhav V."/>
            <person name="Samoudi M."/>
            <person name="Hao H."/>
            <person name="Kingham B."/>
            <person name="Goesmann A."/>
            <person name="Betenbaugh M.J."/>
            <person name="Lewis N.E."/>
            <person name="Borth N."/>
            <person name="Lee K.H."/>
        </authorList>
    </citation>
    <scope>NUCLEOTIDE SEQUENCE [LARGE SCALE GENOMIC DNA]</scope>
    <source>
        <strain evidence="16">17A/GY</strain>
    </source>
</reference>
<feature type="domain" description="Cep57 centrosome microtubule-binding" evidence="12">
    <location>
        <begin position="327"/>
        <end position="395"/>
    </location>
</feature>
<dbReference type="Proteomes" id="UP000694386">
    <property type="component" value="Unplaced"/>
</dbReference>
<dbReference type="AlphaFoldDB" id="A0A8C2MUZ0"/>
<dbReference type="InterPro" id="IPR051756">
    <property type="entry name" value="Centrosomal_MT-associated"/>
</dbReference>
<feature type="compositionally biased region" description="Basic and acidic residues" evidence="11">
    <location>
        <begin position="437"/>
        <end position="451"/>
    </location>
</feature>
<evidence type="ECO:0000256" key="6">
    <source>
        <dbReference type="ARBA" id="ARBA00023212"/>
    </source>
</evidence>
<evidence type="ECO:0000256" key="4">
    <source>
        <dbReference type="ARBA" id="ARBA00022701"/>
    </source>
</evidence>
<feature type="compositionally biased region" description="Low complexity" evidence="11">
    <location>
        <begin position="1"/>
        <end position="15"/>
    </location>
</feature>
<keyword evidence="3" id="KW-0963">Cytoplasm</keyword>
<keyword evidence="16" id="KW-1185">Reference proteome</keyword>
<evidence type="ECO:0000313" key="15">
    <source>
        <dbReference type="Proteomes" id="UP000694386"/>
    </source>
</evidence>
<dbReference type="FunFam" id="1.20.58.90:FF:000003">
    <property type="entry name" value="Centrosomal protein of 57 kDa"/>
    <property type="match status" value="1"/>
</dbReference>
<reference evidence="14" key="4">
    <citation type="submission" date="2025-05" db="UniProtKB">
        <authorList>
            <consortium name="Ensembl"/>
        </authorList>
    </citation>
    <scope>IDENTIFICATION</scope>
</reference>
<dbReference type="Proteomes" id="UP001108280">
    <property type="component" value="Chromosome 4"/>
</dbReference>
<dbReference type="InterPro" id="IPR024957">
    <property type="entry name" value="Cep57_MT-bd_dom"/>
</dbReference>
<evidence type="ECO:0000256" key="8">
    <source>
        <dbReference type="ARBA" id="ARBA00074724"/>
    </source>
</evidence>
<feature type="region of interest" description="Disordered" evidence="11">
    <location>
        <begin position="401"/>
        <end position="454"/>
    </location>
</feature>
<evidence type="ECO:0000313" key="14">
    <source>
        <dbReference type="Ensembl" id="ENSCGRP00001024007.1"/>
    </source>
</evidence>
<proteinExistence type="inferred from homology"/>
<feature type="region of interest" description="Disordered" evidence="11">
    <location>
        <begin position="256"/>
        <end position="277"/>
    </location>
</feature>
<name>A0A8C2MUZ0_CRIGR</name>
<feature type="domain" description="Cep57 centrosome localisation" evidence="13">
    <location>
        <begin position="68"/>
        <end position="244"/>
    </location>
</feature>
<feature type="compositionally biased region" description="Polar residues" evidence="11">
    <location>
        <begin position="424"/>
        <end position="435"/>
    </location>
</feature>
<evidence type="ECO:0000256" key="7">
    <source>
        <dbReference type="ARBA" id="ARBA00059190"/>
    </source>
</evidence>
<dbReference type="PANTHER" id="PTHR19336">
    <property type="entry name" value="UNCHARACTERIZED DUF1167"/>
    <property type="match status" value="1"/>
</dbReference>
<evidence type="ECO:0000256" key="11">
    <source>
        <dbReference type="SAM" id="MobiDB-lite"/>
    </source>
</evidence>
<evidence type="ECO:0000256" key="5">
    <source>
        <dbReference type="ARBA" id="ARBA00023054"/>
    </source>
</evidence>
<evidence type="ECO:0000313" key="16">
    <source>
        <dbReference type="Proteomes" id="UP001108280"/>
    </source>
</evidence>
<comment type="function">
    <text evidence="7">Centrosomal protein which may be required for microtubule attachment to centrosomes. May act by forming ring-like structures around microtubules. Mediates nuclear translocation and mitogenic activity of the internalized growth factor FGF2.</text>
</comment>
<feature type="compositionally biased region" description="Basic and acidic residues" evidence="11">
    <location>
        <begin position="403"/>
        <end position="420"/>
    </location>
</feature>
<feature type="region of interest" description="Disordered" evidence="11">
    <location>
        <begin position="1"/>
        <end position="33"/>
    </location>
</feature>
<comment type="subcellular location">
    <subcellularLocation>
        <location evidence="1">Cytoplasm</location>
        <location evidence="1">Cytoskeleton</location>
        <location evidence="1">Microtubule organizing center</location>
        <location evidence="1">Centrosome</location>
    </subcellularLocation>
</comment>
<evidence type="ECO:0000313" key="17">
    <source>
        <dbReference type="RefSeq" id="XP_035299344.1"/>
    </source>
</evidence>
<keyword evidence="4" id="KW-0493">Microtubule</keyword>
<dbReference type="GO" id="GO:0043015">
    <property type="term" value="F:gamma-tubulin binding"/>
    <property type="evidence" value="ECO:0007669"/>
    <property type="project" value="InterPro"/>
</dbReference>
<evidence type="ECO:0000256" key="1">
    <source>
        <dbReference type="ARBA" id="ARBA00004300"/>
    </source>
</evidence>
<dbReference type="GeneTree" id="ENSGT00530000063695"/>